<evidence type="ECO:0000313" key="4">
    <source>
        <dbReference type="Proteomes" id="UP000028073"/>
    </source>
</evidence>
<evidence type="ECO:0000256" key="2">
    <source>
        <dbReference type="SAM" id="MobiDB-lite"/>
    </source>
</evidence>
<evidence type="ECO:0000256" key="1">
    <source>
        <dbReference type="SAM" id="Coils"/>
    </source>
</evidence>
<name>A0A081NIH0_9GAMM</name>
<protein>
    <submittedName>
        <fullName evidence="3">Uncharacterized protein</fullName>
    </submittedName>
</protein>
<dbReference type="EMBL" id="JOKH01000002">
    <property type="protein sequence ID" value="KEQ18243.1"/>
    <property type="molecule type" value="Genomic_DNA"/>
</dbReference>
<organism evidence="3 4">
    <name type="scientific">Endozoicomonas numazuensis</name>
    <dbReference type="NCBI Taxonomy" id="1137799"/>
    <lineage>
        <taxon>Bacteria</taxon>
        <taxon>Pseudomonadati</taxon>
        <taxon>Pseudomonadota</taxon>
        <taxon>Gammaproteobacteria</taxon>
        <taxon>Oceanospirillales</taxon>
        <taxon>Endozoicomonadaceae</taxon>
        <taxon>Endozoicomonas</taxon>
    </lineage>
</organism>
<keyword evidence="4" id="KW-1185">Reference proteome</keyword>
<accession>A0A081NIH0</accession>
<sequence length="379" mass="42423">MAMHVGASVNPLPVSSTSSLNDELSPHVRSERLFNQDNRICRPENRVFSDSVKKLDNRSIAEFENFSISSPALEAPEVDLSDLLESYEIITECPVPDSAVQPSSKGLLGWLEDIASLLIHYSTLGYVPKRKKQAETLIELMPEICEQVVRRDQSAIAPPGPSIRRPQQPPVENRPRFRRQQLVPEQVWKQKEIQKEIEAQEEQRKLAKELEALSKEMKLEEVSAESPAVDLTTGLPVPELENKVWEFLVKSADILAPAGGKVKGAATQIVSEEKIDQLQQLLKGVMKDRVHYEVSENLGRRILQVAKLCGSASPLLPALTLLGYTIPGCQFIPAMLTLWRLKDFKNEMSALYYDRNAAPALVDLTMSWAPTLVYSLLGY</sequence>
<reference evidence="3 4" key="1">
    <citation type="submission" date="2014-06" db="EMBL/GenBank/DDBJ databases">
        <title>Whole Genome Sequences of Three Symbiotic Endozoicomonas Bacteria.</title>
        <authorList>
            <person name="Neave M.J."/>
            <person name="Apprill A."/>
            <person name="Voolstra C.R."/>
        </authorList>
    </citation>
    <scope>NUCLEOTIDE SEQUENCE [LARGE SCALE GENOMIC DNA]</scope>
    <source>
        <strain evidence="3 4">DSM 25634</strain>
    </source>
</reference>
<keyword evidence="1" id="KW-0175">Coiled coil</keyword>
<evidence type="ECO:0000313" key="3">
    <source>
        <dbReference type="EMBL" id="KEQ18243.1"/>
    </source>
</evidence>
<proteinExistence type="predicted"/>
<feature type="compositionally biased region" description="Polar residues" evidence="2">
    <location>
        <begin position="13"/>
        <end position="22"/>
    </location>
</feature>
<dbReference type="Proteomes" id="UP000028073">
    <property type="component" value="Unassembled WGS sequence"/>
</dbReference>
<dbReference type="AlphaFoldDB" id="A0A081NIH0"/>
<feature type="region of interest" description="Disordered" evidence="2">
    <location>
        <begin position="1"/>
        <end position="23"/>
    </location>
</feature>
<dbReference type="STRING" id="1137799.GZ78_11995"/>
<comment type="caution">
    <text evidence="3">The sequence shown here is derived from an EMBL/GenBank/DDBJ whole genome shotgun (WGS) entry which is preliminary data.</text>
</comment>
<feature type="region of interest" description="Disordered" evidence="2">
    <location>
        <begin position="155"/>
        <end position="174"/>
    </location>
</feature>
<feature type="coiled-coil region" evidence="1">
    <location>
        <begin position="190"/>
        <end position="220"/>
    </location>
</feature>
<gene>
    <name evidence="3" type="ORF">GZ78_11995</name>
</gene>